<accession>A0A4W3GUW0</accession>
<protein>
    <submittedName>
        <fullName evidence="2">Post-GPI attachment to proteins GalNAc transferase 4</fullName>
    </submittedName>
</protein>
<dbReference type="GeneID" id="103172749"/>
<keyword evidence="1" id="KW-0812">Transmembrane</keyword>
<dbReference type="KEGG" id="cmk:103172749"/>
<reference evidence="3" key="3">
    <citation type="journal article" date="2014" name="Nature">
        <title>Elephant shark genome provides unique insights into gnathostome evolution.</title>
        <authorList>
            <consortium name="International Elephant Shark Genome Sequencing Consortium"/>
            <person name="Venkatesh B."/>
            <person name="Lee A.P."/>
            <person name="Ravi V."/>
            <person name="Maurya A.K."/>
            <person name="Lian M.M."/>
            <person name="Swann J.B."/>
            <person name="Ohta Y."/>
            <person name="Flajnik M.F."/>
            <person name="Sutoh Y."/>
            <person name="Kasahara M."/>
            <person name="Hoon S."/>
            <person name="Gangu V."/>
            <person name="Roy S.W."/>
            <person name="Irimia M."/>
            <person name="Korzh V."/>
            <person name="Kondrychyn I."/>
            <person name="Lim Z.W."/>
            <person name="Tay B.H."/>
            <person name="Tohari S."/>
            <person name="Kong K.W."/>
            <person name="Ho S."/>
            <person name="Lorente-Galdos B."/>
            <person name="Quilez J."/>
            <person name="Marques-Bonet T."/>
            <person name="Raney B.J."/>
            <person name="Ingham P.W."/>
            <person name="Tay A."/>
            <person name="Hillier L.W."/>
            <person name="Minx P."/>
            <person name="Boehm T."/>
            <person name="Wilson R.K."/>
            <person name="Brenner S."/>
            <person name="Warren W.C."/>
        </authorList>
    </citation>
    <scope>NUCLEOTIDE SEQUENCE [LARGE SCALE GENOMIC DNA]</scope>
</reference>
<dbReference type="InterPro" id="IPR029675">
    <property type="entry name" value="PGAP4"/>
</dbReference>
<gene>
    <name evidence="2" type="primary">pgap4</name>
</gene>
<reference evidence="3" key="2">
    <citation type="journal article" date="2007" name="PLoS Biol.">
        <title>Survey sequencing and comparative analysis of the elephant shark (Callorhinchus milii) genome.</title>
        <authorList>
            <person name="Venkatesh B."/>
            <person name="Kirkness E.F."/>
            <person name="Loh Y.H."/>
            <person name="Halpern A.L."/>
            <person name="Lee A.P."/>
            <person name="Johnson J."/>
            <person name="Dandona N."/>
            <person name="Viswanathan L.D."/>
            <person name="Tay A."/>
            <person name="Venter J.C."/>
            <person name="Strausberg R.L."/>
            <person name="Brenner S."/>
        </authorList>
    </citation>
    <scope>NUCLEOTIDE SEQUENCE [LARGE SCALE GENOMIC DNA]</scope>
</reference>
<dbReference type="CDD" id="cd22190">
    <property type="entry name" value="PGAP4"/>
    <property type="match status" value="1"/>
</dbReference>
<keyword evidence="1" id="KW-0472">Membrane</keyword>
<proteinExistence type="predicted"/>
<sequence>MYLPLTLTPSPASPEALSLSLSQSLHPRPPPCLIIIIIIIIIIILCVCQISLSVPADGNGNMPRNWLCRAWKCHLWDIPVTPFLLLYIGTFGIFLPLICWDLPYSHFYQRKSLSLQRTTDYLTNSLEEARKAVRYFETIEAENRSSGPEPEPGACELVITVVTTPRSRGRDHRYLLRTVSSFHRLLSSCPDCASYRLLLCNVHQPPGEHTDAVRASRLASRTVQRHVREPGPPAGSLPLPPSPTEVDNLFEKEKKDYIFCLNQSLSLFLPRHVLLVEDDAVPRPDIFPVLRDLLRRRSAKRQVRESLYLKLYHPERLQGYLNPEPMRLAEWVGLGLVGGSALALAARRVVGKPTRSKTSFLLLVVYCMGLAEMLGRTYLLELRRCSPQLYALAPVTECCTPAMVYPAPAARLVVRYLQHVHCRPGLAKDTVLYQALSLYGQHGYSVEPNLVSHVGFYSTLRAWAEAS</sequence>
<dbReference type="GeneTree" id="ENSGT00500000045018"/>
<reference evidence="2" key="5">
    <citation type="submission" date="2025-09" db="UniProtKB">
        <authorList>
            <consortium name="Ensembl"/>
        </authorList>
    </citation>
    <scope>IDENTIFICATION</scope>
</reference>
<dbReference type="PANTHER" id="PTHR31410">
    <property type="entry name" value="TRANSMEMBRANE PROTEIN 246"/>
    <property type="match status" value="1"/>
</dbReference>
<keyword evidence="3" id="KW-1185">Reference proteome</keyword>
<feature type="transmembrane region" description="Helical" evidence="1">
    <location>
        <begin position="328"/>
        <end position="346"/>
    </location>
</feature>
<reference evidence="2" key="4">
    <citation type="submission" date="2025-08" db="UniProtKB">
        <authorList>
            <consortium name="Ensembl"/>
        </authorList>
    </citation>
    <scope>IDENTIFICATION</scope>
</reference>
<dbReference type="Proteomes" id="UP000314986">
    <property type="component" value="Unassembled WGS sequence"/>
</dbReference>
<dbReference type="Ensembl" id="ENSCMIT00000007011.1">
    <property type="protein sequence ID" value="ENSCMIP00000006797.1"/>
    <property type="gene ID" value="ENSCMIG00000003794.1"/>
</dbReference>
<evidence type="ECO:0000313" key="2">
    <source>
        <dbReference type="Ensembl" id="ENSCMIP00000006797.1"/>
    </source>
</evidence>
<feature type="transmembrane region" description="Helical" evidence="1">
    <location>
        <begin position="358"/>
        <end position="379"/>
    </location>
</feature>
<feature type="transmembrane region" description="Helical" evidence="1">
    <location>
        <begin position="84"/>
        <end position="104"/>
    </location>
</feature>
<reference evidence="3" key="1">
    <citation type="journal article" date="2006" name="Science">
        <title>Ancient noncoding elements conserved in the human genome.</title>
        <authorList>
            <person name="Venkatesh B."/>
            <person name="Kirkness E.F."/>
            <person name="Loh Y.H."/>
            <person name="Halpern A.L."/>
            <person name="Lee A.P."/>
            <person name="Johnson J."/>
            <person name="Dandona N."/>
            <person name="Viswanathan L.D."/>
            <person name="Tay A."/>
            <person name="Venter J.C."/>
            <person name="Strausberg R.L."/>
            <person name="Brenner S."/>
        </authorList>
    </citation>
    <scope>NUCLEOTIDE SEQUENCE [LARGE SCALE GENOMIC DNA]</scope>
</reference>
<dbReference type="GO" id="GO:0000139">
    <property type="term" value="C:Golgi membrane"/>
    <property type="evidence" value="ECO:0007669"/>
    <property type="project" value="InterPro"/>
</dbReference>
<dbReference type="OMA" id="YWNPCSF"/>
<dbReference type="InParanoid" id="A0A4W3GUW0"/>
<name>A0A4W3GUW0_CALMI</name>
<organism evidence="2 3">
    <name type="scientific">Callorhinchus milii</name>
    <name type="common">Ghost shark</name>
    <dbReference type="NCBI Taxonomy" id="7868"/>
    <lineage>
        <taxon>Eukaryota</taxon>
        <taxon>Metazoa</taxon>
        <taxon>Chordata</taxon>
        <taxon>Craniata</taxon>
        <taxon>Vertebrata</taxon>
        <taxon>Chondrichthyes</taxon>
        <taxon>Holocephali</taxon>
        <taxon>Chimaeriformes</taxon>
        <taxon>Callorhinchidae</taxon>
        <taxon>Callorhinchus</taxon>
    </lineage>
</organism>
<dbReference type="OrthoDB" id="2016523at2759"/>
<dbReference type="AlphaFoldDB" id="A0A4W3GUW0"/>
<feature type="transmembrane region" description="Helical" evidence="1">
    <location>
        <begin position="32"/>
        <end position="52"/>
    </location>
</feature>
<dbReference type="GO" id="GO:0016757">
    <property type="term" value="F:glycosyltransferase activity"/>
    <property type="evidence" value="ECO:0007669"/>
    <property type="project" value="InterPro"/>
</dbReference>
<dbReference type="GO" id="GO:0006506">
    <property type="term" value="P:GPI anchor biosynthetic process"/>
    <property type="evidence" value="ECO:0007669"/>
    <property type="project" value="InterPro"/>
</dbReference>
<evidence type="ECO:0000256" key="1">
    <source>
        <dbReference type="SAM" id="Phobius"/>
    </source>
</evidence>
<evidence type="ECO:0000313" key="3">
    <source>
        <dbReference type="Proteomes" id="UP000314986"/>
    </source>
</evidence>
<dbReference type="PANTHER" id="PTHR31410:SF1">
    <property type="entry name" value="POST-GPI ATTACHMENT TO PROTEINS FACTOR 4"/>
    <property type="match status" value="1"/>
</dbReference>
<dbReference type="CTD" id="84302"/>
<keyword evidence="1" id="KW-1133">Transmembrane helix</keyword>